<evidence type="ECO:0000256" key="2">
    <source>
        <dbReference type="ARBA" id="ARBA00022980"/>
    </source>
</evidence>
<evidence type="ECO:0000256" key="3">
    <source>
        <dbReference type="ARBA" id="ARBA00023274"/>
    </source>
</evidence>
<dbReference type="GO" id="GO:1990904">
    <property type="term" value="C:ribonucleoprotein complex"/>
    <property type="evidence" value="ECO:0007669"/>
    <property type="project" value="UniProtKB-KW"/>
</dbReference>
<dbReference type="EnsemblMetazoa" id="OVOC6803.1">
    <property type="protein sequence ID" value="OVOC6803.1"/>
    <property type="gene ID" value="WBGene00243612"/>
</dbReference>
<dbReference type="Proteomes" id="UP000024404">
    <property type="component" value="Unassembled WGS sequence"/>
</dbReference>
<accession>A0A8R1XX97</accession>
<reference evidence="4" key="2">
    <citation type="submission" date="2022-06" db="UniProtKB">
        <authorList>
            <consortium name="EnsemblMetazoa"/>
        </authorList>
    </citation>
    <scope>IDENTIFICATION</scope>
</reference>
<dbReference type="GO" id="GO:0005840">
    <property type="term" value="C:ribosome"/>
    <property type="evidence" value="ECO:0007669"/>
    <property type="project" value="UniProtKB-KW"/>
</dbReference>
<dbReference type="Gene3D" id="2.40.50.140">
    <property type="entry name" value="Nucleic acid-binding proteins"/>
    <property type="match status" value="1"/>
</dbReference>
<dbReference type="GO" id="GO:0003735">
    <property type="term" value="F:structural constituent of ribosome"/>
    <property type="evidence" value="ECO:0007669"/>
    <property type="project" value="InterPro"/>
</dbReference>
<proteinExistence type="inferred from homology"/>
<evidence type="ECO:0000313" key="4">
    <source>
        <dbReference type="EnsemblMetazoa" id="OVOC6803.1"/>
    </source>
</evidence>
<dbReference type="EMBL" id="CMVM020000181">
    <property type="status" value="NOT_ANNOTATED_CDS"/>
    <property type="molecule type" value="Genomic_DNA"/>
</dbReference>
<keyword evidence="3" id="KW-0687">Ribonucleoprotein</keyword>
<dbReference type="Pfam" id="PF00164">
    <property type="entry name" value="Ribosom_S12_S23"/>
    <property type="match status" value="1"/>
</dbReference>
<name>A0A8R1XX97_ONCVO</name>
<dbReference type="GO" id="GO:0006412">
    <property type="term" value="P:translation"/>
    <property type="evidence" value="ECO:0007669"/>
    <property type="project" value="InterPro"/>
</dbReference>
<evidence type="ECO:0000256" key="1">
    <source>
        <dbReference type="ARBA" id="ARBA00005657"/>
    </source>
</evidence>
<keyword evidence="5" id="KW-1185">Reference proteome</keyword>
<dbReference type="InterPro" id="IPR012340">
    <property type="entry name" value="NA-bd_OB-fold"/>
</dbReference>
<reference evidence="5" key="1">
    <citation type="submission" date="2013-10" db="EMBL/GenBank/DDBJ databases">
        <title>Genome sequencing of Onchocerca volvulus.</title>
        <authorList>
            <person name="Cotton J."/>
            <person name="Tsai J."/>
            <person name="Stanley E."/>
            <person name="Tracey A."/>
            <person name="Holroyd N."/>
            <person name="Lustigman S."/>
            <person name="Berriman M."/>
        </authorList>
    </citation>
    <scope>NUCLEOTIDE SEQUENCE</scope>
</reference>
<organism evidence="4 5">
    <name type="scientific">Onchocerca volvulus</name>
    <dbReference type="NCBI Taxonomy" id="6282"/>
    <lineage>
        <taxon>Eukaryota</taxon>
        <taxon>Metazoa</taxon>
        <taxon>Ecdysozoa</taxon>
        <taxon>Nematoda</taxon>
        <taxon>Chromadorea</taxon>
        <taxon>Rhabditida</taxon>
        <taxon>Spirurina</taxon>
        <taxon>Spiruromorpha</taxon>
        <taxon>Filarioidea</taxon>
        <taxon>Onchocercidae</taxon>
        <taxon>Onchocerca</taxon>
    </lineage>
</organism>
<keyword evidence="2" id="KW-0689">Ribosomal protein</keyword>
<dbReference type="InterPro" id="IPR006032">
    <property type="entry name" value="Ribosomal_uS12"/>
</dbReference>
<evidence type="ECO:0000313" key="5">
    <source>
        <dbReference type="Proteomes" id="UP000024404"/>
    </source>
</evidence>
<sequence length="97" mass="10808">MYWILVFTIELCENITTPLRIKSRTCGEDVIILFQGDVEAEQPDSSSCKCENNEILVAGLSRKGHAVGDIPVVRFKSVKVANISLTALFKSKKRLHS</sequence>
<protein>
    <submittedName>
        <fullName evidence="4">Uncharacterized protein</fullName>
    </submittedName>
</protein>
<comment type="similarity">
    <text evidence="1">Belongs to the universal ribosomal protein uS12 family.</text>
</comment>
<dbReference type="AlphaFoldDB" id="A0A8R1XX97"/>